<protein>
    <submittedName>
        <fullName evidence="2">Uncharacterized protein</fullName>
    </submittedName>
</protein>
<dbReference type="Proteomes" id="UP000887576">
    <property type="component" value="Unplaced"/>
</dbReference>
<evidence type="ECO:0000313" key="1">
    <source>
        <dbReference type="Proteomes" id="UP000887576"/>
    </source>
</evidence>
<accession>A0AC34QFT2</accession>
<proteinExistence type="predicted"/>
<reference evidence="2" key="1">
    <citation type="submission" date="2022-11" db="UniProtKB">
        <authorList>
            <consortium name="WormBaseParasite"/>
        </authorList>
    </citation>
    <scope>IDENTIFICATION</scope>
</reference>
<dbReference type="WBParaSite" id="JU765_v2.g1591.t1">
    <property type="protein sequence ID" value="JU765_v2.g1591.t1"/>
    <property type="gene ID" value="JU765_v2.g1591"/>
</dbReference>
<sequence>MHYLTFWLLAIWSLFDGTFSTEEKTRTGIMRMIDGRLVDGGFVPELDRKPRLDIDTGNFTTKVDNFDSNNLATYNQRYWYNRKYAKPDGPQFLRIEGETTAKANWIADDDLPLVSLAKEIGASLFLLEHRFYGESQPTGNLSVASLKYLTSQQALADIKNFILGMNAKFNFTNPRWILFGGSYAGSLVAWARELYPDVVYGAVSSSGPVQAVVDMSGYLEVVYHTLKDYDPECARSVKRGILEVNELIKSESGRSTLRLMFKLCNDLETDFITTFYDSILGNYMHVVQYSKNNVRNYAKKVNVPHLCALQTETSDGLIGMTKINDLILDEYKQECADVNYTSMIAWFKDVEIGKNSSNSEFMSCIY</sequence>
<evidence type="ECO:0000313" key="2">
    <source>
        <dbReference type="WBParaSite" id="JU765_v2.g1591.t1"/>
    </source>
</evidence>
<organism evidence="1 2">
    <name type="scientific">Panagrolaimus sp. JU765</name>
    <dbReference type="NCBI Taxonomy" id="591449"/>
    <lineage>
        <taxon>Eukaryota</taxon>
        <taxon>Metazoa</taxon>
        <taxon>Ecdysozoa</taxon>
        <taxon>Nematoda</taxon>
        <taxon>Chromadorea</taxon>
        <taxon>Rhabditida</taxon>
        <taxon>Tylenchina</taxon>
        <taxon>Panagrolaimomorpha</taxon>
        <taxon>Panagrolaimoidea</taxon>
        <taxon>Panagrolaimidae</taxon>
        <taxon>Panagrolaimus</taxon>
    </lineage>
</organism>
<name>A0AC34QFT2_9BILA</name>